<dbReference type="Gene3D" id="3.40.220.10">
    <property type="entry name" value="Leucine Aminopeptidase, subunit E, domain 1"/>
    <property type="match status" value="1"/>
</dbReference>
<dbReference type="PROSITE" id="PS51154">
    <property type="entry name" value="MACRO"/>
    <property type="match status" value="1"/>
</dbReference>
<dbReference type="Proteomes" id="UP000027284">
    <property type="component" value="Unassembled WGS sequence"/>
</dbReference>
<dbReference type="PANTHER" id="PTHR11106:SF111">
    <property type="entry name" value="MACRO DOMAIN-CONTAINING PROTEIN"/>
    <property type="match status" value="1"/>
</dbReference>
<sequence length="188" mass="19888">MGQILWQQAVGRGQLVVVKGDITEERVDAIVNAANSQLAHGGGVAGAIVRKGGRIIQEESNRLAPVPVGGAVVTSAGALPCRWVIHAVGPIWGEGDEENKLRSAVRQALLRTEERQAQSVALPAISTGIFGYPKAAGCQVIAFECARFLQEATFVREIHLVAWDEETAHCFLQACQGLAAKTPGADQA</sequence>
<feature type="domain" description="Macro" evidence="1">
    <location>
        <begin position="2"/>
        <end position="179"/>
    </location>
</feature>
<evidence type="ECO:0000313" key="2">
    <source>
        <dbReference type="EMBL" id="KDA53219.1"/>
    </source>
</evidence>
<organism evidence="2 3">
    <name type="scientific">Thermoanaerobaculum aquaticum</name>
    <dbReference type="NCBI Taxonomy" id="1312852"/>
    <lineage>
        <taxon>Bacteria</taxon>
        <taxon>Pseudomonadati</taxon>
        <taxon>Acidobacteriota</taxon>
        <taxon>Thermoanaerobaculia</taxon>
        <taxon>Thermoanaerobaculales</taxon>
        <taxon>Thermoanaerobaculaceae</taxon>
        <taxon>Thermoanaerobaculum</taxon>
    </lineage>
</organism>
<dbReference type="InterPro" id="IPR043472">
    <property type="entry name" value="Macro_dom-like"/>
</dbReference>
<evidence type="ECO:0000259" key="1">
    <source>
        <dbReference type="PROSITE" id="PS51154"/>
    </source>
</evidence>
<dbReference type="SMART" id="SM00506">
    <property type="entry name" value="A1pp"/>
    <property type="match status" value="1"/>
</dbReference>
<accession>A0A062XUZ4</accession>
<dbReference type="InterPro" id="IPR002589">
    <property type="entry name" value="Macro_dom"/>
</dbReference>
<protein>
    <recommendedName>
        <fullName evidence="1">Macro domain-containing protein</fullName>
    </recommendedName>
</protein>
<dbReference type="RefSeq" id="WP_038050029.1">
    <property type="nucleotide sequence ID" value="NZ_JMFG01000025.1"/>
</dbReference>
<keyword evidence="3" id="KW-1185">Reference proteome</keyword>
<dbReference type="EMBL" id="JMFG01000025">
    <property type="protein sequence ID" value="KDA53219.1"/>
    <property type="molecule type" value="Genomic_DNA"/>
</dbReference>
<proteinExistence type="predicted"/>
<dbReference type="SUPFAM" id="SSF52949">
    <property type="entry name" value="Macro domain-like"/>
    <property type="match status" value="1"/>
</dbReference>
<dbReference type="Pfam" id="PF01661">
    <property type="entry name" value="Macro"/>
    <property type="match status" value="1"/>
</dbReference>
<comment type="caution">
    <text evidence="2">The sequence shown here is derived from an EMBL/GenBank/DDBJ whole genome shotgun (WGS) entry which is preliminary data.</text>
</comment>
<dbReference type="OrthoDB" id="6194521at2"/>
<dbReference type="AlphaFoldDB" id="A0A062XUZ4"/>
<name>A0A062XUZ4_9BACT</name>
<dbReference type="CDD" id="cd02907">
    <property type="entry name" value="Macro_Af1521_BAL-like"/>
    <property type="match status" value="1"/>
</dbReference>
<dbReference type="PANTHER" id="PTHR11106">
    <property type="entry name" value="GANGLIOSIDE INDUCED DIFFERENTIATION ASSOCIATED PROTEIN 2-RELATED"/>
    <property type="match status" value="1"/>
</dbReference>
<reference evidence="2 3" key="1">
    <citation type="submission" date="2014-04" db="EMBL/GenBank/DDBJ databases">
        <title>The Genome Sequence of Thermoanaerobaculum aquaticum MP-01, The First Cultivated Group 23 Acidobacterium.</title>
        <authorList>
            <person name="Stamps B.W."/>
            <person name="Losey N.A."/>
            <person name="Lawson P.A."/>
            <person name="Stevenson B.S."/>
        </authorList>
    </citation>
    <scope>NUCLEOTIDE SEQUENCE [LARGE SCALE GENOMIC DNA]</scope>
    <source>
        <strain evidence="2 3">MP-01</strain>
    </source>
</reference>
<gene>
    <name evidence="2" type="ORF">EG19_06955</name>
</gene>
<evidence type="ECO:0000313" key="3">
    <source>
        <dbReference type="Proteomes" id="UP000027284"/>
    </source>
</evidence>
<dbReference type="STRING" id="1312852.EG19_06955"/>